<name>A0A8S0WZE5_CYCAE</name>
<keyword evidence="3" id="KW-1185">Reference proteome</keyword>
<reference evidence="2 3" key="1">
    <citation type="submission" date="2020-01" db="EMBL/GenBank/DDBJ databases">
        <authorList>
            <person name="Gupta K D."/>
        </authorList>
    </citation>
    <scope>NUCLEOTIDE SEQUENCE [LARGE SCALE GENOMIC DNA]</scope>
</reference>
<feature type="compositionally biased region" description="Polar residues" evidence="1">
    <location>
        <begin position="191"/>
        <end position="202"/>
    </location>
</feature>
<evidence type="ECO:0000313" key="3">
    <source>
        <dbReference type="Proteomes" id="UP000467700"/>
    </source>
</evidence>
<organism evidence="2 3">
    <name type="scientific">Cyclocybe aegerita</name>
    <name type="common">Black poplar mushroom</name>
    <name type="synonym">Agrocybe aegerita</name>
    <dbReference type="NCBI Taxonomy" id="1973307"/>
    <lineage>
        <taxon>Eukaryota</taxon>
        <taxon>Fungi</taxon>
        <taxon>Dikarya</taxon>
        <taxon>Basidiomycota</taxon>
        <taxon>Agaricomycotina</taxon>
        <taxon>Agaricomycetes</taxon>
        <taxon>Agaricomycetidae</taxon>
        <taxon>Agaricales</taxon>
        <taxon>Agaricineae</taxon>
        <taxon>Bolbitiaceae</taxon>
        <taxon>Cyclocybe</taxon>
    </lineage>
</organism>
<gene>
    <name evidence="2" type="ORF">AAE3_LOCUS4740</name>
</gene>
<evidence type="ECO:0000256" key="1">
    <source>
        <dbReference type="SAM" id="MobiDB-lite"/>
    </source>
</evidence>
<proteinExistence type="predicted"/>
<dbReference type="OrthoDB" id="2593174at2759"/>
<dbReference type="Proteomes" id="UP000467700">
    <property type="component" value="Unassembled WGS sequence"/>
</dbReference>
<sequence length="242" mass="24846">MSKQHSQDKEDLQGLNIALDSKQQELELLKRKIGVRGTAGSTPAPASKIANRRDSAIFTATPAATSSRPPSVLSDAGTDGTTASTGRKERKNSSETPLSASGRTSALGKSTRVNSTAPGSFSSAKKPLSRTSSVDGAMGPPPPKAAARPSLVGTPTPGISARVASLSRSSSARTSMTPQSVTPVPHRRVSSVATLEQGTPSRTKIARATVNASPAPSVLSEVDEKENATPSSARKRVPVLSG</sequence>
<feature type="compositionally biased region" description="Low complexity" evidence="1">
    <location>
        <begin position="74"/>
        <end position="85"/>
    </location>
</feature>
<evidence type="ECO:0000313" key="2">
    <source>
        <dbReference type="EMBL" id="CAA7262658.1"/>
    </source>
</evidence>
<feature type="compositionally biased region" description="Polar residues" evidence="1">
    <location>
        <begin position="94"/>
        <end position="134"/>
    </location>
</feature>
<dbReference type="EMBL" id="CACVBS010000036">
    <property type="protein sequence ID" value="CAA7262658.1"/>
    <property type="molecule type" value="Genomic_DNA"/>
</dbReference>
<feature type="compositionally biased region" description="Low complexity" evidence="1">
    <location>
        <begin position="160"/>
        <end position="175"/>
    </location>
</feature>
<dbReference type="AlphaFoldDB" id="A0A8S0WZE5"/>
<accession>A0A8S0WZE5</accession>
<protein>
    <submittedName>
        <fullName evidence="2">Uncharacterized protein</fullName>
    </submittedName>
</protein>
<feature type="compositionally biased region" description="Basic residues" evidence="1">
    <location>
        <begin position="233"/>
        <end position="242"/>
    </location>
</feature>
<feature type="region of interest" description="Disordered" evidence="1">
    <location>
        <begin position="32"/>
        <end position="242"/>
    </location>
</feature>
<comment type="caution">
    <text evidence="2">The sequence shown here is derived from an EMBL/GenBank/DDBJ whole genome shotgun (WGS) entry which is preliminary data.</text>
</comment>